<dbReference type="PANTHER" id="PTHR13140:SF356">
    <property type="entry name" value="UNCONVENTIONAL MYOSIN-VB"/>
    <property type="match status" value="1"/>
</dbReference>
<evidence type="ECO:0000256" key="3">
    <source>
        <dbReference type="ARBA" id="ARBA00023123"/>
    </source>
</evidence>
<evidence type="ECO:0000256" key="4">
    <source>
        <dbReference type="ARBA" id="ARBA00023175"/>
    </source>
</evidence>
<dbReference type="PANTHER" id="PTHR13140">
    <property type="entry name" value="MYOSIN"/>
    <property type="match status" value="1"/>
</dbReference>
<evidence type="ECO:0000259" key="7">
    <source>
        <dbReference type="PROSITE" id="PS51456"/>
    </source>
</evidence>
<dbReference type="SMART" id="SM00242">
    <property type="entry name" value="MYSc"/>
    <property type="match status" value="1"/>
</dbReference>
<organism evidence="8 9">
    <name type="scientific">Gallus gallus</name>
    <name type="common">Chicken</name>
    <dbReference type="NCBI Taxonomy" id="9031"/>
    <lineage>
        <taxon>Eukaryota</taxon>
        <taxon>Metazoa</taxon>
        <taxon>Chordata</taxon>
        <taxon>Craniata</taxon>
        <taxon>Vertebrata</taxon>
        <taxon>Euteleostomi</taxon>
        <taxon>Archelosauria</taxon>
        <taxon>Archosauria</taxon>
        <taxon>Dinosauria</taxon>
        <taxon>Saurischia</taxon>
        <taxon>Theropoda</taxon>
        <taxon>Coelurosauria</taxon>
        <taxon>Aves</taxon>
        <taxon>Neognathae</taxon>
        <taxon>Galloanserae</taxon>
        <taxon>Galliformes</taxon>
        <taxon>Phasianidae</taxon>
        <taxon>Phasianinae</taxon>
        <taxon>Gallus</taxon>
    </lineage>
</organism>
<name>A0A8V0YLL0_CHICK</name>
<keyword evidence="3 6" id="KW-0518">Myosin</keyword>
<protein>
    <recommendedName>
        <fullName evidence="7">Myosin motor domain-containing protein</fullName>
    </recommendedName>
</protein>
<evidence type="ECO:0000256" key="5">
    <source>
        <dbReference type="ARBA" id="ARBA00023203"/>
    </source>
</evidence>
<dbReference type="Gene3D" id="1.20.58.530">
    <property type="match status" value="1"/>
</dbReference>
<proteinExistence type="inferred from homology"/>
<keyword evidence="4" id="KW-0505">Motor protein</keyword>
<dbReference type="Ensembl" id="ENSGALT00010033260.1">
    <property type="protein sequence ID" value="ENSGALP00010019642.1"/>
    <property type="gene ID" value="ENSGALG00010013871.1"/>
</dbReference>
<dbReference type="PRINTS" id="PR00193">
    <property type="entry name" value="MYOSINHEAVY"/>
</dbReference>
<evidence type="ECO:0000256" key="2">
    <source>
        <dbReference type="ARBA" id="ARBA00022840"/>
    </source>
</evidence>
<dbReference type="GO" id="GO:0016459">
    <property type="term" value="C:myosin complex"/>
    <property type="evidence" value="ECO:0007669"/>
    <property type="project" value="UniProtKB-KW"/>
</dbReference>
<evidence type="ECO:0000256" key="6">
    <source>
        <dbReference type="PROSITE-ProRule" id="PRU00782"/>
    </source>
</evidence>
<dbReference type="GO" id="GO:0005524">
    <property type="term" value="F:ATP binding"/>
    <property type="evidence" value="ECO:0007669"/>
    <property type="project" value="UniProtKB-KW"/>
</dbReference>
<reference evidence="8" key="1">
    <citation type="submission" date="2020-11" db="EMBL/GenBank/DDBJ databases">
        <title>Gallus gallus (Chicken) genome, bGalGal1, GRCg7b, maternal haplotype autosomes + Z &amp; W.</title>
        <authorList>
            <person name="Warren W."/>
            <person name="Formenti G."/>
            <person name="Fedrigo O."/>
            <person name="Haase B."/>
            <person name="Mountcastle J."/>
            <person name="Balacco J."/>
            <person name="Tracey A."/>
            <person name="Schneider V."/>
            <person name="Okimoto R."/>
            <person name="Cheng H."/>
            <person name="Hawken R."/>
            <person name="Howe K."/>
            <person name="Jarvis E.D."/>
        </authorList>
    </citation>
    <scope>NUCLEOTIDE SEQUENCE [LARGE SCALE GENOMIC DNA]</scope>
    <source>
        <strain evidence="8">Broiler</strain>
    </source>
</reference>
<sequence length="165" mass="18580">MAAGRGKAARDALAKLLYGRLFRWVLQLLNRALQGDGGSSACIGVLDIYGFESFERNSLEQFCINYANEKLQQQFNWHVFKLEQEEYRLEGVPWSPIGFHDNQACIELIEGPLGLLRLLDEECTVPMGSDMGWAHKLYGPIETPLTPHCPPLPPIAPHCLPLRPH</sequence>
<feature type="domain" description="Myosin motor" evidence="7">
    <location>
        <begin position="1"/>
        <end position="165"/>
    </location>
</feature>
<dbReference type="GO" id="GO:0003774">
    <property type="term" value="F:cytoskeletal motor activity"/>
    <property type="evidence" value="ECO:0007669"/>
    <property type="project" value="InterPro"/>
</dbReference>
<dbReference type="GO" id="GO:0003779">
    <property type="term" value="F:actin binding"/>
    <property type="evidence" value="ECO:0007669"/>
    <property type="project" value="UniProtKB-KW"/>
</dbReference>
<dbReference type="Gene3D" id="3.40.850.10">
    <property type="entry name" value="Kinesin motor domain"/>
    <property type="match status" value="1"/>
</dbReference>
<dbReference type="Pfam" id="PF00063">
    <property type="entry name" value="Myosin_head"/>
    <property type="match status" value="1"/>
</dbReference>
<comment type="caution">
    <text evidence="6">Lacks conserved residue(s) required for the propagation of feature annotation.</text>
</comment>
<dbReference type="InterPro" id="IPR001609">
    <property type="entry name" value="Myosin_head_motor_dom-like"/>
</dbReference>
<dbReference type="FunCoup" id="A0A8V0YLL0">
    <property type="interactions" value="49"/>
</dbReference>
<keyword evidence="9" id="KW-1185">Reference proteome</keyword>
<accession>A0A8V0YLL0</accession>
<evidence type="ECO:0000313" key="8">
    <source>
        <dbReference type="Ensembl" id="ENSGALP00010019642.1"/>
    </source>
</evidence>
<dbReference type="SUPFAM" id="SSF52540">
    <property type="entry name" value="P-loop containing nucleoside triphosphate hydrolases"/>
    <property type="match status" value="1"/>
</dbReference>
<evidence type="ECO:0000313" key="9">
    <source>
        <dbReference type="Proteomes" id="UP000000539"/>
    </source>
</evidence>
<dbReference type="Gene3D" id="1.20.120.720">
    <property type="entry name" value="Myosin VI head, motor domain, U50 subdomain"/>
    <property type="match status" value="1"/>
</dbReference>
<reference evidence="8" key="2">
    <citation type="submission" date="2025-08" db="UniProtKB">
        <authorList>
            <consortium name="Ensembl"/>
        </authorList>
    </citation>
    <scope>IDENTIFICATION</scope>
    <source>
        <strain evidence="8">broiler</strain>
    </source>
</reference>
<evidence type="ECO:0000256" key="1">
    <source>
        <dbReference type="ARBA" id="ARBA00022741"/>
    </source>
</evidence>
<keyword evidence="1" id="KW-0547">Nucleotide-binding</keyword>
<dbReference type="PROSITE" id="PS51456">
    <property type="entry name" value="MYOSIN_MOTOR"/>
    <property type="match status" value="1"/>
</dbReference>
<dbReference type="InterPro" id="IPR036961">
    <property type="entry name" value="Kinesin_motor_dom_sf"/>
</dbReference>
<dbReference type="InterPro" id="IPR027417">
    <property type="entry name" value="P-loop_NTPase"/>
</dbReference>
<keyword evidence="5 6" id="KW-0009">Actin-binding</keyword>
<keyword evidence="2" id="KW-0067">ATP-binding</keyword>
<dbReference type="GeneTree" id="ENSGT00940000170389"/>
<reference evidence="8" key="3">
    <citation type="submission" date="2025-09" db="UniProtKB">
        <authorList>
            <consortium name="Ensembl"/>
        </authorList>
    </citation>
    <scope>IDENTIFICATION</scope>
    <source>
        <strain evidence="8">broiler</strain>
    </source>
</reference>
<dbReference type="Proteomes" id="UP000000539">
    <property type="component" value="Chromosome W"/>
</dbReference>
<comment type="similarity">
    <text evidence="6">Belongs to the TRAFAC class myosin-kinesin ATPase superfamily. Myosin family.</text>
</comment>
<dbReference type="AlphaFoldDB" id="A0A8V0YLL0"/>